<keyword evidence="3" id="KW-1185">Reference proteome</keyword>
<accession>A0A813GLA7</accession>
<dbReference type="Proteomes" id="UP000626109">
    <property type="component" value="Unassembled WGS sequence"/>
</dbReference>
<sequence length="140" mass="15114">MAGAATFVFNGKEFPLWAESQLIGVNRESLKQRAMNLRDHAGADRLPPMPRQPEELVAWILRTQDLLCGKATPPASRAGGCCCFGDLLLWFRGSQAACRGADPAHSDLTEAQSAYVDAKRASEAARLRNRGGGMADVLSQ</sequence>
<evidence type="ECO:0000313" key="3">
    <source>
        <dbReference type="Proteomes" id="UP000654075"/>
    </source>
</evidence>
<dbReference type="EMBL" id="CAJNNW010017676">
    <property type="protein sequence ID" value="CAE8661341.1"/>
    <property type="molecule type" value="Genomic_DNA"/>
</dbReference>
<dbReference type="AlphaFoldDB" id="A0A813GLA7"/>
<protein>
    <submittedName>
        <fullName evidence="1">Uncharacterized protein</fullName>
    </submittedName>
</protein>
<dbReference type="Proteomes" id="UP000654075">
    <property type="component" value="Unassembled WGS sequence"/>
</dbReference>
<evidence type="ECO:0000313" key="2">
    <source>
        <dbReference type="EMBL" id="CAE8661341.1"/>
    </source>
</evidence>
<proteinExistence type="predicted"/>
<reference evidence="1" key="1">
    <citation type="submission" date="2021-02" db="EMBL/GenBank/DDBJ databases">
        <authorList>
            <person name="Dougan E. K."/>
            <person name="Rhodes N."/>
            <person name="Thang M."/>
            <person name="Chan C."/>
        </authorList>
    </citation>
    <scope>NUCLEOTIDE SEQUENCE</scope>
</reference>
<gene>
    <name evidence="1" type="ORF">PGLA1383_LOCUS43040</name>
    <name evidence="2" type="ORF">PGLA2088_LOCUS14481</name>
</gene>
<name>A0A813GLA7_POLGL</name>
<dbReference type="EMBL" id="CAJNNV010028891">
    <property type="protein sequence ID" value="CAE8626066.1"/>
    <property type="molecule type" value="Genomic_DNA"/>
</dbReference>
<evidence type="ECO:0000313" key="1">
    <source>
        <dbReference type="EMBL" id="CAE8626066.1"/>
    </source>
</evidence>
<comment type="caution">
    <text evidence="1">The sequence shown here is derived from an EMBL/GenBank/DDBJ whole genome shotgun (WGS) entry which is preliminary data.</text>
</comment>
<organism evidence="1 3">
    <name type="scientific">Polarella glacialis</name>
    <name type="common">Dinoflagellate</name>
    <dbReference type="NCBI Taxonomy" id="89957"/>
    <lineage>
        <taxon>Eukaryota</taxon>
        <taxon>Sar</taxon>
        <taxon>Alveolata</taxon>
        <taxon>Dinophyceae</taxon>
        <taxon>Suessiales</taxon>
        <taxon>Suessiaceae</taxon>
        <taxon>Polarella</taxon>
    </lineage>
</organism>